<keyword evidence="1" id="KW-0808">Transferase</keyword>
<dbReference type="PROSITE" id="PS51257">
    <property type="entry name" value="PROKAR_LIPOPROTEIN"/>
    <property type="match status" value="1"/>
</dbReference>
<keyword evidence="4" id="KW-0031">Aminopeptidase</keyword>
<keyword evidence="4" id="KW-0645">Protease</keyword>
<dbReference type="InterPro" id="IPR007484">
    <property type="entry name" value="Peptidase_M28"/>
</dbReference>
<keyword evidence="2" id="KW-0012">Acyltransferase</keyword>
<dbReference type="PANTHER" id="PTHR12283">
    <property type="entry name" value="GLUTAMINYL-PEPTIDE CYCLOTRANSFERASE"/>
    <property type="match status" value="1"/>
</dbReference>
<dbReference type="GO" id="GO:0016603">
    <property type="term" value="F:glutaminyl-peptide cyclotransferase activity"/>
    <property type="evidence" value="ECO:0007669"/>
    <property type="project" value="TreeGrafter"/>
</dbReference>
<organism evidence="4">
    <name type="scientific">hydrothermal vent metagenome</name>
    <dbReference type="NCBI Taxonomy" id="652676"/>
    <lineage>
        <taxon>unclassified sequences</taxon>
        <taxon>metagenomes</taxon>
        <taxon>ecological metagenomes</taxon>
    </lineage>
</organism>
<gene>
    <name evidence="4" type="ORF">MGWOODY_Mmi2142</name>
</gene>
<dbReference type="InterPro" id="IPR040234">
    <property type="entry name" value="QC/QCL"/>
</dbReference>
<evidence type="ECO:0000256" key="2">
    <source>
        <dbReference type="ARBA" id="ARBA00023315"/>
    </source>
</evidence>
<dbReference type="GO" id="GO:0004177">
    <property type="term" value="F:aminopeptidase activity"/>
    <property type="evidence" value="ECO:0007669"/>
    <property type="project" value="UniProtKB-KW"/>
</dbReference>
<dbReference type="PANTHER" id="PTHR12283:SF6">
    <property type="entry name" value="GLUTAMINYL-PEPTIDE CYCLOTRANSFERASE-RELATED"/>
    <property type="match status" value="1"/>
</dbReference>
<reference evidence="4" key="1">
    <citation type="submission" date="2015-10" db="EMBL/GenBank/DDBJ databases">
        <authorList>
            <person name="Gilbert D.G."/>
        </authorList>
    </citation>
    <scope>NUCLEOTIDE SEQUENCE</scope>
</reference>
<name>A0A160VEV2_9ZZZZ</name>
<dbReference type="AlphaFoldDB" id="A0A160VEV2"/>
<keyword evidence="4" id="KW-0378">Hydrolase</keyword>
<dbReference type="GO" id="GO:0008270">
    <property type="term" value="F:zinc ion binding"/>
    <property type="evidence" value="ECO:0007669"/>
    <property type="project" value="TreeGrafter"/>
</dbReference>
<accession>A0A160VEV2</accession>
<dbReference type="SUPFAM" id="SSF53187">
    <property type="entry name" value="Zn-dependent exopeptidases"/>
    <property type="match status" value="1"/>
</dbReference>
<proteinExistence type="predicted"/>
<dbReference type="Gene3D" id="3.40.630.10">
    <property type="entry name" value="Zn peptidases"/>
    <property type="match status" value="1"/>
</dbReference>
<dbReference type="EMBL" id="FAXC01000045">
    <property type="protein sequence ID" value="CUV08349.1"/>
    <property type="molecule type" value="Genomic_DNA"/>
</dbReference>
<evidence type="ECO:0000259" key="3">
    <source>
        <dbReference type="Pfam" id="PF04389"/>
    </source>
</evidence>
<evidence type="ECO:0000256" key="1">
    <source>
        <dbReference type="ARBA" id="ARBA00022679"/>
    </source>
</evidence>
<sequence>MMRKFTNLFIVLYVAIAGCQTKVPSFSGEAAFTHLVNQCDFGPRNPGSTGHKSALKYILEVMAPLADTVYTQSFTEKMPRTNQKVEMNNVIARFNIRAKKQIMISAHWDTRPWGDRGSSLMERETPILGANDGASGVAVILELARILKNNSPALGVNLVLFDAEDYGTSGDSWSYCKGSQYFAKNLPIPFPDYAINLDMVGDANLNVYIERYSYKQNPKLVMELWGKAEELNLTGFKKMAYYTIFDDHVPLYEIAGIPAVDIIDFDYPDEKTNYHHTHNDVVENCSPQSLWQVGTLMVHHIYDR</sequence>
<evidence type="ECO:0000313" key="4">
    <source>
        <dbReference type="EMBL" id="CUV08349.1"/>
    </source>
</evidence>
<protein>
    <submittedName>
        <fullName evidence="4">Leucine aminopeptidase</fullName>
    </submittedName>
</protein>
<dbReference type="Pfam" id="PF04389">
    <property type="entry name" value="Peptidase_M28"/>
    <property type="match status" value="1"/>
</dbReference>
<feature type="domain" description="Peptidase M28" evidence="3">
    <location>
        <begin position="89"/>
        <end position="299"/>
    </location>
</feature>